<feature type="non-terminal residue" evidence="1">
    <location>
        <position position="112"/>
    </location>
</feature>
<reference evidence="1 2" key="1">
    <citation type="submission" date="2021-06" db="EMBL/GenBank/DDBJ databases">
        <authorList>
            <person name="Kallberg Y."/>
            <person name="Tangrot J."/>
            <person name="Rosling A."/>
        </authorList>
    </citation>
    <scope>NUCLEOTIDE SEQUENCE [LARGE SCALE GENOMIC DNA]</scope>
    <source>
        <strain evidence="1 2">120-4 pot B 10/14</strain>
    </source>
</reference>
<evidence type="ECO:0000313" key="2">
    <source>
        <dbReference type="Proteomes" id="UP000789901"/>
    </source>
</evidence>
<keyword evidence="2" id="KW-1185">Reference proteome</keyword>
<dbReference type="EMBL" id="CAJVQB010155581">
    <property type="protein sequence ID" value="CAG8856041.1"/>
    <property type="molecule type" value="Genomic_DNA"/>
</dbReference>
<feature type="non-terminal residue" evidence="1">
    <location>
        <position position="1"/>
    </location>
</feature>
<organism evidence="1 2">
    <name type="scientific">Gigaspora margarita</name>
    <dbReference type="NCBI Taxonomy" id="4874"/>
    <lineage>
        <taxon>Eukaryota</taxon>
        <taxon>Fungi</taxon>
        <taxon>Fungi incertae sedis</taxon>
        <taxon>Mucoromycota</taxon>
        <taxon>Glomeromycotina</taxon>
        <taxon>Glomeromycetes</taxon>
        <taxon>Diversisporales</taxon>
        <taxon>Gigasporaceae</taxon>
        <taxon>Gigaspora</taxon>
    </lineage>
</organism>
<accession>A0ABN7XML3</accession>
<sequence length="112" mass="12470">IFAFDNATSHIAFAKDALVASKMNLGPGGSVPKMRDTVWNGKRQSMIIKEDYFVLTERGLWREGMVLECISCKEGSDSDIIDCCACRLMANQPDFLSQCGQIQQEIESHGHK</sequence>
<proteinExistence type="predicted"/>
<dbReference type="Proteomes" id="UP000789901">
    <property type="component" value="Unassembled WGS sequence"/>
</dbReference>
<comment type="caution">
    <text evidence="1">The sequence shown here is derived from an EMBL/GenBank/DDBJ whole genome shotgun (WGS) entry which is preliminary data.</text>
</comment>
<gene>
    <name evidence="1" type="ORF">GMARGA_LOCUS44862</name>
</gene>
<protein>
    <submittedName>
        <fullName evidence="1">17457_t:CDS:1</fullName>
    </submittedName>
</protein>
<evidence type="ECO:0000313" key="1">
    <source>
        <dbReference type="EMBL" id="CAG8856041.1"/>
    </source>
</evidence>
<name>A0ABN7XML3_GIGMA</name>